<dbReference type="AlphaFoldDB" id="A0ABD2LLY1"/>
<reference evidence="4 5" key="1">
    <citation type="submission" date="2024-10" db="EMBL/GenBank/DDBJ databases">
        <authorList>
            <person name="Kim D."/>
        </authorList>
    </citation>
    <scope>NUCLEOTIDE SEQUENCE [LARGE SCALE GENOMIC DNA]</scope>
    <source>
        <strain evidence="4">BH-2024</strain>
    </source>
</reference>
<dbReference type="Proteomes" id="UP001620626">
    <property type="component" value="Unassembled WGS sequence"/>
</dbReference>
<feature type="region of interest" description="Disordered" evidence="2">
    <location>
        <begin position="1"/>
        <end position="20"/>
    </location>
</feature>
<dbReference type="InterPro" id="IPR011009">
    <property type="entry name" value="Kinase-like_dom_sf"/>
</dbReference>
<accession>A0ABD2LLY1</accession>
<feature type="domain" description="Protein kinase" evidence="3">
    <location>
        <begin position="4"/>
        <end position="295"/>
    </location>
</feature>
<evidence type="ECO:0000313" key="4">
    <source>
        <dbReference type="EMBL" id="KAL3115917.1"/>
    </source>
</evidence>
<comment type="caution">
    <text evidence="4">The sequence shown here is derived from an EMBL/GenBank/DDBJ whole genome shotgun (WGS) entry which is preliminary data.</text>
</comment>
<feature type="compositionally biased region" description="Polar residues" evidence="2">
    <location>
        <begin position="9"/>
        <end position="20"/>
    </location>
</feature>
<name>A0ABD2LLY1_9BILA</name>
<dbReference type="PROSITE" id="PS50011">
    <property type="entry name" value="PROTEIN_KINASE_DOM"/>
    <property type="match status" value="1"/>
</dbReference>
<protein>
    <recommendedName>
        <fullName evidence="3">Protein kinase domain-containing protein</fullName>
    </recommendedName>
</protein>
<dbReference type="InterPro" id="IPR047173">
    <property type="entry name" value="STRAD_A/B-like"/>
</dbReference>
<dbReference type="InterPro" id="IPR000719">
    <property type="entry name" value="Prot_kinase_dom"/>
</dbReference>
<dbReference type="PANTHER" id="PTHR48014">
    <property type="entry name" value="SERINE/THREONINE-PROTEIN KINASE FRAY2"/>
    <property type="match status" value="1"/>
</dbReference>
<evidence type="ECO:0000313" key="5">
    <source>
        <dbReference type="Proteomes" id="UP001620626"/>
    </source>
</evidence>
<dbReference type="EMBL" id="JBICBT010000362">
    <property type="protein sequence ID" value="KAL3115917.1"/>
    <property type="molecule type" value="Genomic_DNA"/>
</dbReference>
<evidence type="ECO:0000256" key="1">
    <source>
        <dbReference type="ARBA" id="ARBA00008874"/>
    </source>
</evidence>
<keyword evidence="5" id="KW-1185">Reference proteome</keyword>
<dbReference type="SUPFAM" id="SSF56112">
    <property type="entry name" value="Protein kinase-like (PK-like)"/>
    <property type="match status" value="1"/>
</dbReference>
<sequence length="318" mass="34966">MPHTDAVTMGNSSSSGTVSVPKNPARLGTFLWGISAATGRRVLLAELGPASATAVVAKKRAKIVAHLSVSHESLLLFCDPFVHAERTFLRCSFRADLGHCAHLLSAFYSEGLPESALRVILRATLNALEHLHSRGVIHRSVCAENIWLDSDGQIRLALTRHATRISDCPKWIGVEDRVHEFTSDLSEMVAWLAPEVLMQDLNGYGADSDIYSVGICLCELANGVVPFQEMEPLRILYEKLSGSAPVLLDSTHCEGTECFGRRTFSKELHEFLGEVLEQRRLTATELLHKYGNSLFAFGPDFSLRKALADYLPLAKPIV</sequence>
<dbReference type="Pfam" id="PF00069">
    <property type="entry name" value="Pkinase"/>
    <property type="match status" value="1"/>
</dbReference>
<evidence type="ECO:0000256" key="2">
    <source>
        <dbReference type="SAM" id="MobiDB-lite"/>
    </source>
</evidence>
<comment type="similarity">
    <text evidence="1">Belongs to the protein kinase superfamily. STE Ser/Thr protein kinase family. STE20 subfamily.</text>
</comment>
<gene>
    <name evidence="4" type="ORF">niasHT_007217</name>
</gene>
<organism evidence="4 5">
    <name type="scientific">Heterodera trifolii</name>
    <dbReference type="NCBI Taxonomy" id="157864"/>
    <lineage>
        <taxon>Eukaryota</taxon>
        <taxon>Metazoa</taxon>
        <taxon>Ecdysozoa</taxon>
        <taxon>Nematoda</taxon>
        <taxon>Chromadorea</taxon>
        <taxon>Rhabditida</taxon>
        <taxon>Tylenchina</taxon>
        <taxon>Tylenchomorpha</taxon>
        <taxon>Tylenchoidea</taxon>
        <taxon>Heteroderidae</taxon>
        <taxon>Heteroderinae</taxon>
        <taxon>Heterodera</taxon>
    </lineage>
</organism>
<dbReference type="Gene3D" id="1.10.510.10">
    <property type="entry name" value="Transferase(Phosphotransferase) domain 1"/>
    <property type="match status" value="1"/>
</dbReference>
<dbReference type="PANTHER" id="PTHR48014:SF21">
    <property type="entry name" value="SERINE_THREONINE-PROTEIN KINASE FRAY2"/>
    <property type="match status" value="1"/>
</dbReference>
<proteinExistence type="inferred from homology"/>
<evidence type="ECO:0000259" key="3">
    <source>
        <dbReference type="PROSITE" id="PS50011"/>
    </source>
</evidence>